<name>A0A2K4ZL68_9FIRM</name>
<feature type="compositionally biased region" description="Low complexity" evidence="1">
    <location>
        <begin position="292"/>
        <end position="303"/>
    </location>
</feature>
<sequence>MDNNFSLDSLLNVSAVPQDDRVAAFIAESKNNRSRCYEMSEQMTAAVATDGQAFQQYLDVQSRFDRYTANNALLIMAQKPEAQKIGDYGYWRDQGAYVKRQERNNPILIMEPGKEYEREDGSTGTYYNAKKVYDISQTNARDRLQQAQPEITDAQLVRAVVNNPPVAIVAAEPDQMPEDKGALFEPEESCIYVRKGMSAQEIFRSVTPELALAGFADGDKNYDRNEDAFHAYCASYLLCKKYGVDTQGFDFTHAPEFFEGMEPQEVRGELSKVRDAAGDISSRMAKVLEPNRSQSQRQQPQAQHNREDAR</sequence>
<dbReference type="OrthoDB" id="9803716at2"/>
<evidence type="ECO:0000256" key="1">
    <source>
        <dbReference type="SAM" id="MobiDB-lite"/>
    </source>
</evidence>
<reference evidence="2 3" key="1">
    <citation type="submission" date="2018-01" db="EMBL/GenBank/DDBJ databases">
        <authorList>
            <person name="Gaut B.S."/>
            <person name="Morton B.R."/>
            <person name="Clegg M.T."/>
            <person name="Duvall M.R."/>
        </authorList>
    </citation>
    <scope>NUCLEOTIDE SEQUENCE [LARGE SCALE GENOMIC DNA]</scope>
    <source>
        <strain evidence="2">GP69</strain>
    </source>
</reference>
<organism evidence="2 3">
    <name type="scientific">Acetatifactor muris</name>
    <dbReference type="NCBI Taxonomy" id="879566"/>
    <lineage>
        <taxon>Bacteria</taxon>
        <taxon>Bacillati</taxon>
        <taxon>Bacillota</taxon>
        <taxon>Clostridia</taxon>
        <taxon>Lachnospirales</taxon>
        <taxon>Lachnospiraceae</taxon>
        <taxon>Acetatifactor</taxon>
    </lineage>
</organism>
<gene>
    <name evidence="2" type="ORF">AMURIS_03970</name>
</gene>
<dbReference type="AlphaFoldDB" id="A0A2K4ZL68"/>
<evidence type="ECO:0000313" key="2">
    <source>
        <dbReference type="EMBL" id="SOY31234.1"/>
    </source>
</evidence>
<evidence type="ECO:0000313" key="3">
    <source>
        <dbReference type="Proteomes" id="UP000236311"/>
    </source>
</evidence>
<protein>
    <recommendedName>
        <fullName evidence="4">LtrC-like protein</fullName>
    </recommendedName>
</protein>
<dbReference type="EMBL" id="OFSM01000023">
    <property type="protein sequence ID" value="SOY31234.1"/>
    <property type="molecule type" value="Genomic_DNA"/>
</dbReference>
<dbReference type="Proteomes" id="UP000236311">
    <property type="component" value="Unassembled WGS sequence"/>
</dbReference>
<evidence type="ECO:0008006" key="4">
    <source>
        <dbReference type="Google" id="ProtNLM"/>
    </source>
</evidence>
<feature type="region of interest" description="Disordered" evidence="1">
    <location>
        <begin position="285"/>
        <end position="310"/>
    </location>
</feature>
<accession>A0A2K4ZL68</accession>
<dbReference type="RefSeq" id="WP_103241238.1">
    <property type="nucleotide sequence ID" value="NZ_JANJZD010000021.1"/>
</dbReference>
<keyword evidence="3" id="KW-1185">Reference proteome</keyword>
<proteinExistence type="predicted"/>